<evidence type="ECO:0000259" key="2">
    <source>
        <dbReference type="PROSITE" id="PS51228"/>
    </source>
</evidence>
<dbReference type="STRING" id="905079.L1JIU8"/>
<name>L1JIU8_GUITC</name>
<dbReference type="GO" id="GO:0005737">
    <property type="term" value="C:cytoplasm"/>
    <property type="evidence" value="ECO:0007669"/>
    <property type="project" value="TreeGrafter"/>
</dbReference>
<dbReference type="SUPFAM" id="SSF47027">
    <property type="entry name" value="Acyl-CoA binding protein"/>
    <property type="match status" value="1"/>
</dbReference>
<evidence type="ECO:0000313" key="5">
    <source>
        <dbReference type="Proteomes" id="UP000011087"/>
    </source>
</evidence>
<dbReference type="AlphaFoldDB" id="L1JIU8"/>
<dbReference type="GO" id="GO:0006631">
    <property type="term" value="P:fatty acid metabolic process"/>
    <property type="evidence" value="ECO:0007669"/>
    <property type="project" value="TreeGrafter"/>
</dbReference>
<accession>L1JIU8</accession>
<dbReference type="PaxDb" id="55529-EKX48443"/>
<dbReference type="OrthoDB" id="71307at2759"/>
<gene>
    <name evidence="3" type="ORF">GUITHDRAFT_68636</name>
</gene>
<dbReference type="Gene3D" id="1.20.80.10">
    <property type="match status" value="1"/>
</dbReference>
<reference evidence="3 5" key="1">
    <citation type="journal article" date="2012" name="Nature">
        <title>Algal genomes reveal evolutionary mosaicism and the fate of nucleomorphs.</title>
        <authorList>
            <consortium name="DOE Joint Genome Institute"/>
            <person name="Curtis B.A."/>
            <person name="Tanifuji G."/>
            <person name="Burki F."/>
            <person name="Gruber A."/>
            <person name="Irimia M."/>
            <person name="Maruyama S."/>
            <person name="Arias M.C."/>
            <person name="Ball S.G."/>
            <person name="Gile G.H."/>
            <person name="Hirakawa Y."/>
            <person name="Hopkins J.F."/>
            <person name="Kuo A."/>
            <person name="Rensing S.A."/>
            <person name="Schmutz J."/>
            <person name="Symeonidi A."/>
            <person name="Elias M."/>
            <person name="Eveleigh R.J."/>
            <person name="Herman E.K."/>
            <person name="Klute M.J."/>
            <person name="Nakayama T."/>
            <person name="Obornik M."/>
            <person name="Reyes-Prieto A."/>
            <person name="Armbrust E.V."/>
            <person name="Aves S.J."/>
            <person name="Beiko R.G."/>
            <person name="Coutinho P."/>
            <person name="Dacks J.B."/>
            <person name="Durnford D.G."/>
            <person name="Fast N.M."/>
            <person name="Green B.R."/>
            <person name="Grisdale C.J."/>
            <person name="Hempel F."/>
            <person name="Henrissat B."/>
            <person name="Hoppner M.P."/>
            <person name="Ishida K."/>
            <person name="Kim E."/>
            <person name="Koreny L."/>
            <person name="Kroth P.G."/>
            <person name="Liu Y."/>
            <person name="Malik S.B."/>
            <person name="Maier U.G."/>
            <person name="McRose D."/>
            <person name="Mock T."/>
            <person name="Neilson J.A."/>
            <person name="Onodera N.T."/>
            <person name="Poole A.M."/>
            <person name="Pritham E.J."/>
            <person name="Richards T.A."/>
            <person name="Rocap G."/>
            <person name="Roy S.W."/>
            <person name="Sarai C."/>
            <person name="Schaack S."/>
            <person name="Shirato S."/>
            <person name="Slamovits C.H."/>
            <person name="Spencer D.F."/>
            <person name="Suzuki S."/>
            <person name="Worden A.Z."/>
            <person name="Zauner S."/>
            <person name="Barry K."/>
            <person name="Bell C."/>
            <person name="Bharti A.K."/>
            <person name="Crow J.A."/>
            <person name="Grimwood J."/>
            <person name="Kramer R."/>
            <person name="Lindquist E."/>
            <person name="Lucas S."/>
            <person name="Salamov A."/>
            <person name="McFadden G.I."/>
            <person name="Lane C.E."/>
            <person name="Keeling P.J."/>
            <person name="Gray M.W."/>
            <person name="Grigoriev I.V."/>
            <person name="Archibald J.M."/>
        </authorList>
    </citation>
    <scope>NUCLEOTIDE SEQUENCE</scope>
    <source>
        <strain evidence="3 5">CCMP2712</strain>
    </source>
</reference>
<dbReference type="Pfam" id="PF00887">
    <property type="entry name" value="ACBP"/>
    <property type="match status" value="1"/>
</dbReference>
<feature type="domain" description="ACB" evidence="2">
    <location>
        <begin position="1"/>
        <end position="62"/>
    </location>
</feature>
<dbReference type="PROSITE" id="PS51228">
    <property type="entry name" value="ACB_2"/>
    <property type="match status" value="1"/>
</dbReference>
<dbReference type="RefSeq" id="XP_005835423.1">
    <property type="nucleotide sequence ID" value="XM_005835366.1"/>
</dbReference>
<reference evidence="5" key="2">
    <citation type="submission" date="2012-11" db="EMBL/GenBank/DDBJ databases">
        <authorList>
            <person name="Kuo A."/>
            <person name="Curtis B.A."/>
            <person name="Tanifuji G."/>
            <person name="Burki F."/>
            <person name="Gruber A."/>
            <person name="Irimia M."/>
            <person name="Maruyama S."/>
            <person name="Arias M.C."/>
            <person name="Ball S.G."/>
            <person name="Gile G.H."/>
            <person name="Hirakawa Y."/>
            <person name="Hopkins J.F."/>
            <person name="Rensing S.A."/>
            <person name="Schmutz J."/>
            <person name="Symeonidi A."/>
            <person name="Elias M."/>
            <person name="Eveleigh R.J."/>
            <person name="Herman E.K."/>
            <person name="Klute M.J."/>
            <person name="Nakayama T."/>
            <person name="Obornik M."/>
            <person name="Reyes-Prieto A."/>
            <person name="Armbrust E.V."/>
            <person name="Aves S.J."/>
            <person name="Beiko R.G."/>
            <person name="Coutinho P."/>
            <person name="Dacks J.B."/>
            <person name="Durnford D.G."/>
            <person name="Fast N.M."/>
            <person name="Green B.R."/>
            <person name="Grisdale C."/>
            <person name="Hempe F."/>
            <person name="Henrissat B."/>
            <person name="Hoppner M.P."/>
            <person name="Ishida K.-I."/>
            <person name="Kim E."/>
            <person name="Koreny L."/>
            <person name="Kroth P.G."/>
            <person name="Liu Y."/>
            <person name="Malik S.-B."/>
            <person name="Maier U.G."/>
            <person name="McRose D."/>
            <person name="Mock T."/>
            <person name="Neilson J.A."/>
            <person name="Onodera N.T."/>
            <person name="Poole A.M."/>
            <person name="Pritham E.J."/>
            <person name="Richards T.A."/>
            <person name="Rocap G."/>
            <person name="Roy S.W."/>
            <person name="Sarai C."/>
            <person name="Schaack S."/>
            <person name="Shirato S."/>
            <person name="Slamovits C.H."/>
            <person name="Spencer D.F."/>
            <person name="Suzuki S."/>
            <person name="Worden A.Z."/>
            <person name="Zauner S."/>
            <person name="Barry K."/>
            <person name="Bell C."/>
            <person name="Bharti A.K."/>
            <person name="Crow J.A."/>
            <person name="Grimwood J."/>
            <person name="Kramer R."/>
            <person name="Lindquist E."/>
            <person name="Lucas S."/>
            <person name="Salamov A."/>
            <person name="McFadden G.I."/>
            <person name="Lane C.E."/>
            <person name="Keeling P.J."/>
            <person name="Gray M.W."/>
            <person name="Grigoriev I.V."/>
            <person name="Archibald J.M."/>
        </authorList>
    </citation>
    <scope>NUCLEOTIDE SEQUENCE</scope>
    <source>
        <strain evidence="5">CCMP2712</strain>
    </source>
</reference>
<sequence length="62" mass="7163">EQQLRLYALYKQATVGKCDAPKPGFLDFVGKAKWSAWKELEGMTQEEAEEEYVRTAIKHMVD</sequence>
<dbReference type="HOGENOM" id="CLU_118853_4_2_1"/>
<dbReference type="EnsemblProtists" id="EKX48443">
    <property type="protein sequence ID" value="EKX48443"/>
    <property type="gene ID" value="GUITHDRAFT_68636"/>
</dbReference>
<evidence type="ECO:0000313" key="3">
    <source>
        <dbReference type="EMBL" id="EKX48443.1"/>
    </source>
</evidence>
<dbReference type="PANTHER" id="PTHR23310">
    <property type="entry name" value="ACYL-COA-BINDING PROTEIN, ACBP"/>
    <property type="match status" value="1"/>
</dbReference>
<dbReference type="Proteomes" id="UP000011087">
    <property type="component" value="Unassembled WGS sequence"/>
</dbReference>
<dbReference type="InterPro" id="IPR000582">
    <property type="entry name" value="Acyl-CoA-binding_protein"/>
</dbReference>
<evidence type="ECO:0000256" key="1">
    <source>
        <dbReference type="ARBA" id="ARBA00023121"/>
    </source>
</evidence>
<organism evidence="3">
    <name type="scientific">Guillardia theta (strain CCMP2712)</name>
    <name type="common">Cryptophyte</name>
    <dbReference type="NCBI Taxonomy" id="905079"/>
    <lineage>
        <taxon>Eukaryota</taxon>
        <taxon>Cryptophyceae</taxon>
        <taxon>Pyrenomonadales</taxon>
        <taxon>Geminigeraceae</taxon>
        <taxon>Guillardia</taxon>
    </lineage>
</organism>
<dbReference type="PANTHER" id="PTHR23310:SF127">
    <property type="entry name" value="ACB DOMAIN-CONTAINING PROTEIN"/>
    <property type="match status" value="1"/>
</dbReference>
<dbReference type="PRINTS" id="PR00689">
    <property type="entry name" value="ACOABINDINGP"/>
</dbReference>
<dbReference type="KEGG" id="gtt:GUITHDRAFT_68636"/>
<keyword evidence="5" id="KW-1185">Reference proteome</keyword>
<feature type="non-terminal residue" evidence="3">
    <location>
        <position position="1"/>
    </location>
</feature>
<proteinExistence type="predicted"/>
<evidence type="ECO:0000313" key="4">
    <source>
        <dbReference type="EnsemblProtists" id="EKX48443"/>
    </source>
</evidence>
<keyword evidence="1" id="KW-0446">Lipid-binding</keyword>
<protein>
    <recommendedName>
        <fullName evidence="2">ACB domain-containing protein</fullName>
    </recommendedName>
</protein>
<dbReference type="EMBL" id="JH992985">
    <property type="protein sequence ID" value="EKX48443.1"/>
    <property type="molecule type" value="Genomic_DNA"/>
</dbReference>
<dbReference type="GeneID" id="17305330"/>
<dbReference type="eggNOG" id="KOG0817">
    <property type="taxonomic scope" value="Eukaryota"/>
</dbReference>
<dbReference type="InterPro" id="IPR035984">
    <property type="entry name" value="Acyl-CoA-binding_sf"/>
</dbReference>
<dbReference type="InterPro" id="IPR014352">
    <property type="entry name" value="FERM/acyl-CoA-bd_prot_sf"/>
</dbReference>
<reference evidence="4" key="3">
    <citation type="submission" date="2015-06" db="UniProtKB">
        <authorList>
            <consortium name="EnsemblProtists"/>
        </authorList>
    </citation>
    <scope>IDENTIFICATION</scope>
</reference>
<dbReference type="OMA" id="RYKFEAW"/>
<dbReference type="GO" id="GO:0000062">
    <property type="term" value="F:fatty-acyl-CoA binding"/>
    <property type="evidence" value="ECO:0007669"/>
    <property type="project" value="InterPro"/>
</dbReference>